<dbReference type="NCBIfam" id="NF008769">
    <property type="entry name" value="PRK11798.2-5"/>
    <property type="match status" value="1"/>
</dbReference>
<comment type="caution">
    <text evidence="2">The sequence shown here is derived from an EMBL/GenBank/DDBJ whole genome shotgun (WGS) entry which is preliminary data.</text>
</comment>
<dbReference type="PANTHER" id="PTHR37486">
    <property type="entry name" value="STRINGENT STARVATION PROTEIN B"/>
    <property type="match status" value="1"/>
</dbReference>
<evidence type="ECO:0000313" key="2">
    <source>
        <dbReference type="EMBL" id="GLX84276.1"/>
    </source>
</evidence>
<dbReference type="InterPro" id="IPR036760">
    <property type="entry name" value="SspB-like_sf"/>
</dbReference>
<dbReference type="Gene3D" id="2.30.30.220">
    <property type="entry name" value="SspB-like"/>
    <property type="match status" value="1"/>
</dbReference>
<dbReference type="EMBL" id="BSSV01000001">
    <property type="protein sequence ID" value="GLX84276.1"/>
    <property type="molecule type" value="Genomic_DNA"/>
</dbReference>
<gene>
    <name evidence="2" type="ORF">tloyanaT_05280</name>
</gene>
<dbReference type="Proteomes" id="UP001157134">
    <property type="component" value="Unassembled WGS sequence"/>
</dbReference>
<feature type="compositionally biased region" description="Acidic residues" evidence="1">
    <location>
        <begin position="109"/>
        <end position="119"/>
    </location>
</feature>
<feature type="compositionally biased region" description="Basic and acidic residues" evidence="1">
    <location>
        <begin position="133"/>
        <end position="146"/>
    </location>
</feature>
<evidence type="ECO:0000256" key="1">
    <source>
        <dbReference type="SAM" id="MobiDB-lite"/>
    </source>
</evidence>
<dbReference type="SUPFAM" id="SSF101738">
    <property type="entry name" value="SspB-like"/>
    <property type="match status" value="1"/>
</dbReference>
<feature type="region of interest" description="Disordered" evidence="1">
    <location>
        <begin position="103"/>
        <end position="155"/>
    </location>
</feature>
<reference evidence="2 3" key="1">
    <citation type="submission" date="2023-03" db="EMBL/GenBank/DDBJ databases">
        <title>Thalassotalea loyana LMG 22536T draft genome sequence.</title>
        <authorList>
            <person name="Sawabe T."/>
        </authorList>
    </citation>
    <scope>NUCLEOTIDE SEQUENCE [LARGE SCALE GENOMIC DNA]</scope>
    <source>
        <strain evidence="2 3">LMG 22536</strain>
    </source>
</reference>
<evidence type="ECO:0000313" key="3">
    <source>
        <dbReference type="Proteomes" id="UP001157134"/>
    </source>
</evidence>
<sequence>MSGEMTSSKPYLIKAFYDWISDNQLTPYVVVDTTVSGVQVPWQFVQDNQIVLNISGGAVGAISFGEKAIELTARFSGKIEYITIPFGSVGAIYAKENGAGSSFPIEHEELPEEEVTEDEPSVKLEDASSTNSKLEEGDKPNADKKSGRPTLKVIK</sequence>
<dbReference type="PANTHER" id="PTHR37486:SF1">
    <property type="entry name" value="STRINGENT STARVATION PROTEIN B"/>
    <property type="match status" value="1"/>
</dbReference>
<dbReference type="InterPro" id="IPR007481">
    <property type="entry name" value="SspB"/>
</dbReference>
<accession>A0ABQ6HCT0</accession>
<name>A0ABQ6HCT0_9GAMM</name>
<organism evidence="2 3">
    <name type="scientific">Thalassotalea loyana</name>
    <dbReference type="NCBI Taxonomy" id="280483"/>
    <lineage>
        <taxon>Bacteria</taxon>
        <taxon>Pseudomonadati</taxon>
        <taxon>Pseudomonadota</taxon>
        <taxon>Gammaproteobacteria</taxon>
        <taxon>Alteromonadales</taxon>
        <taxon>Colwelliaceae</taxon>
        <taxon>Thalassotalea</taxon>
    </lineage>
</organism>
<keyword evidence="3" id="KW-1185">Reference proteome</keyword>
<dbReference type="PIRSF" id="PIRSF005276">
    <property type="entry name" value="SspB"/>
    <property type="match status" value="1"/>
</dbReference>
<dbReference type="Pfam" id="PF04386">
    <property type="entry name" value="SspB"/>
    <property type="match status" value="1"/>
</dbReference>
<protein>
    <submittedName>
        <fullName evidence="2">Stringent starvation protein B</fullName>
    </submittedName>
</protein>
<proteinExistence type="predicted"/>